<accession>A0A2P2QQM7</accession>
<organism evidence="2">
    <name type="scientific">Rhizophora mucronata</name>
    <name type="common">Asiatic mangrove</name>
    <dbReference type="NCBI Taxonomy" id="61149"/>
    <lineage>
        <taxon>Eukaryota</taxon>
        <taxon>Viridiplantae</taxon>
        <taxon>Streptophyta</taxon>
        <taxon>Embryophyta</taxon>
        <taxon>Tracheophyta</taxon>
        <taxon>Spermatophyta</taxon>
        <taxon>Magnoliopsida</taxon>
        <taxon>eudicotyledons</taxon>
        <taxon>Gunneridae</taxon>
        <taxon>Pentapetalae</taxon>
        <taxon>rosids</taxon>
        <taxon>fabids</taxon>
        <taxon>Malpighiales</taxon>
        <taxon>Rhizophoraceae</taxon>
        <taxon>Rhizophora</taxon>
    </lineage>
</organism>
<feature type="transmembrane region" description="Helical" evidence="1">
    <location>
        <begin position="30"/>
        <end position="48"/>
    </location>
</feature>
<reference evidence="2" key="1">
    <citation type="submission" date="2018-02" db="EMBL/GenBank/DDBJ databases">
        <title>Rhizophora mucronata_Transcriptome.</title>
        <authorList>
            <person name="Meera S.P."/>
            <person name="Sreeshan A."/>
            <person name="Augustine A."/>
        </authorList>
    </citation>
    <scope>NUCLEOTIDE SEQUENCE</scope>
    <source>
        <tissue evidence="2">Leaf</tissue>
    </source>
</reference>
<sequence length="50" mass="6040">MSLQKLLSSFMHFCLLQKEARNRFALAYMIFKRMIQVIQAMFVFTILIHM</sequence>
<name>A0A2P2QQM7_RHIMU</name>
<evidence type="ECO:0000313" key="2">
    <source>
        <dbReference type="EMBL" id="MBX69258.1"/>
    </source>
</evidence>
<keyword evidence="1" id="KW-1133">Transmembrane helix</keyword>
<proteinExistence type="predicted"/>
<evidence type="ECO:0000256" key="1">
    <source>
        <dbReference type="SAM" id="Phobius"/>
    </source>
</evidence>
<dbReference type="AlphaFoldDB" id="A0A2P2QQM7"/>
<keyword evidence="1" id="KW-0812">Transmembrane</keyword>
<protein>
    <submittedName>
        <fullName evidence="2">Uncharacterized protein</fullName>
    </submittedName>
</protein>
<keyword evidence="1" id="KW-0472">Membrane</keyword>
<dbReference type="EMBL" id="GGEC01088774">
    <property type="protein sequence ID" value="MBX69258.1"/>
    <property type="molecule type" value="Transcribed_RNA"/>
</dbReference>